<evidence type="ECO:0000256" key="7">
    <source>
        <dbReference type="ARBA" id="ARBA00023212"/>
    </source>
</evidence>
<dbReference type="GO" id="GO:0016477">
    <property type="term" value="P:cell migration"/>
    <property type="evidence" value="ECO:0007669"/>
    <property type="project" value="TreeGrafter"/>
</dbReference>
<dbReference type="GO" id="GO:0007059">
    <property type="term" value="P:chromosome segregation"/>
    <property type="evidence" value="ECO:0007669"/>
    <property type="project" value="TreeGrafter"/>
</dbReference>
<dbReference type="GO" id="GO:0008017">
    <property type="term" value="F:microtubule binding"/>
    <property type="evidence" value="ECO:0007669"/>
    <property type="project" value="InterPro"/>
</dbReference>
<dbReference type="GO" id="GO:0005813">
    <property type="term" value="C:centrosome"/>
    <property type="evidence" value="ECO:0007669"/>
    <property type="project" value="UniProtKB-SubCell"/>
</dbReference>
<evidence type="ECO:0000256" key="5">
    <source>
        <dbReference type="ARBA" id="ARBA00022701"/>
    </source>
</evidence>
<reference evidence="10 11" key="1">
    <citation type="submission" date="2017-06" db="EMBL/GenBank/DDBJ databases">
        <title>A platform for efficient transgenesis in Macrostomum lignano, a flatworm model organism for stem cell research.</title>
        <authorList>
            <person name="Berezikov E."/>
        </authorList>
    </citation>
    <scope>NUCLEOTIDE SEQUENCE [LARGE SCALE GENOMIC DNA]</scope>
    <source>
        <strain evidence="10">DV1</strain>
        <tissue evidence="10">Whole organism</tissue>
    </source>
</reference>
<dbReference type="AlphaFoldDB" id="A0A267GD74"/>
<feature type="non-terminal residue" evidence="10">
    <location>
        <position position="1"/>
    </location>
</feature>
<feature type="compositionally biased region" description="Low complexity" evidence="8">
    <location>
        <begin position="204"/>
        <end position="219"/>
    </location>
</feature>
<name>A0A267GD74_9PLAT</name>
<feature type="compositionally biased region" description="Basic and acidic residues" evidence="8">
    <location>
        <begin position="239"/>
        <end position="249"/>
    </location>
</feature>
<feature type="compositionally biased region" description="Polar residues" evidence="8">
    <location>
        <begin position="254"/>
        <end position="264"/>
    </location>
</feature>
<dbReference type="GO" id="GO:0047496">
    <property type="term" value="P:vesicle transport along microtubule"/>
    <property type="evidence" value="ECO:0007669"/>
    <property type="project" value="TreeGrafter"/>
</dbReference>
<feature type="compositionally biased region" description="Basic and acidic residues" evidence="8">
    <location>
        <begin position="56"/>
        <end position="67"/>
    </location>
</feature>
<sequence>SNQAASDSPAQACGGGCCERCAEVEQMLEEAREELEEFQTSSRELEAELETQLQASERREQEARSALERAHNELQRCRERSERQIASLNGQLNSLQDELNQVRQERDRLRGCVRELETLNDDLERAKRHTLASLEDFEQKLNAAIERNAFLESELDEKAALVEMVQRLKDESRDLREEVTVQVQTRQRISSTANQSSVAGSPPSNVATAAAQVAASNSQNHDRPQPHQQQQASDSTDSDANRTADRQRLDAVSQGDSDANSVGLQTEVGGGGGGGGGPTSLLLNNGQLSGISADRLNPNVRVCALNLVGDLLTKVGALESKLASCRSYYVRDHQLRAVGQSSQQQLASVVAASSAAASPPPPSSQSQAPAPPPRSLSIAARESVSP</sequence>
<evidence type="ECO:0000256" key="3">
    <source>
        <dbReference type="ARBA" id="ARBA00007429"/>
    </source>
</evidence>
<dbReference type="Gene3D" id="6.10.250.1080">
    <property type="match status" value="1"/>
</dbReference>
<comment type="subcellular location">
    <subcellularLocation>
        <location evidence="2">Cytoplasm</location>
        <location evidence="2">Cytoskeleton</location>
        <location evidence="2">Microtubule organizing center</location>
        <location evidence="2">Centrosome</location>
    </subcellularLocation>
    <subcellularLocation>
        <location evidence="1">Cytoplasm</location>
        <location evidence="1">Cytoskeleton</location>
        <location evidence="1">Spindle</location>
    </subcellularLocation>
</comment>
<dbReference type="OrthoDB" id="5877028at2759"/>
<gene>
    <name evidence="10" type="ORF">BOX15_Mlig002005g2</name>
</gene>
<dbReference type="PANTHER" id="PTHR10921:SF1">
    <property type="entry name" value="NUCLEAR DISTRIBUTION PROTEIN NUDE HOMOLOG"/>
    <property type="match status" value="1"/>
</dbReference>
<dbReference type="STRING" id="282301.A0A267GD74"/>
<organism evidence="10 11">
    <name type="scientific">Macrostomum lignano</name>
    <dbReference type="NCBI Taxonomy" id="282301"/>
    <lineage>
        <taxon>Eukaryota</taxon>
        <taxon>Metazoa</taxon>
        <taxon>Spiralia</taxon>
        <taxon>Lophotrochozoa</taxon>
        <taxon>Platyhelminthes</taxon>
        <taxon>Rhabditophora</taxon>
        <taxon>Macrostomorpha</taxon>
        <taxon>Macrostomida</taxon>
        <taxon>Macrostomidae</taxon>
        <taxon>Macrostomum</taxon>
    </lineage>
</organism>
<evidence type="ECO:0000256" key="2">
    <source>
        <dbReference type="ARBA" id="ARBA00004300"/>
    </source>
</evidence>
<evidence type="ECO:0000256" key="4">
    <source>
        <dbReference type="ARBA" id="ARBA00022490"/>
    </source>
</evidence>
<protein>
    <recommendedName>
        <fullName evidence="9">NUDE domain-containing protein</fullName>
    </recommendedName>
</protein>
<dbReference type="GO" id="GO:0005819">
    <property type="term" value="C:spindle"/>
    <property type="evidence" value="ECO:0007669"/>
    <property type="project" value="UniProtKB-SubCell"/>
</dbReference>
<keyword evidence="4" id="KW-0963">Cytoplasm</keyword>
<dbReference type="GO" id="GO:0051642">
    <property type="term" value="P:centrosome localization"/>
    <property type="evidence" value="ECO:0007669"/>
    <property type="project" value="TreeGrafter"/>
</dbReference>
<dbReference type="GO" id="GO:0000776">
    <property type="term" value="C:kinetochore"/>
    <property type="evidence" value="ECO:0007669"/>
    <property type="project" value="TreeGrafter"/>
</dbReference>
<dbReference type="GO" id="GO:0007020">
    <property type="term" value="P:microtubule nucleation"/>
    <property type="evidence" value="ECO:0007669"/>
    <property type="project" value="TreeGrafter"/>
</dbReference>
<keyword evidence="11" id="KW-1185">Reference proteome</keyword>
<evidence type="ECO:0000259" key="9">
    <source>
        <dbReference type="Pfam" id="PF04880"/>
    </source>
</evidence>
<evidence type="ECO:0000256" key="1">
    <source>
        <dbReference type="ARBA" id="ARBA00004186"/>
    </source>
</evidence>
<evidence type="ECO:0000256" key="6">
    <source>
        <dbReference type="ARBA" id="ARBA00023054"/>
    </source>
</evidence>
<dbReference type="PANTHER" id="PTHR10921">
    <property type="entry name" value="NUCLEAR DISTRIBUTION PROTEIN NUDE HOMOLOG 1"/>
    <property type="match status" value="1"/>
</dbReference>
<dbReference type="GO" id="GO:0005871">
    <property type="term" value="C:kinesin complex"/>
    <property type="evidence" value="ECO:0007669"/>
    <property type="project" value="TreeGrafter"/>
</dbReference>
<accession>A0A267GD74</accession>
<comment type="similarity">
    <text evidence="3">Belongs to the nudE family.</text>
</comment>
<dbReference type="InterPro" id="IPR006964">
    <property type="entry name" value="NUDE_dom"/>
</dbReference>
<feature type="region of interest" description="Disordered" evidence="8">
    <location>
        <begin position="172"/>
        <end position="280"/>
    </location>
</feature>
<evidence type="ECO:0000313" key="11">
    <source>
        <dbReference type="Proteomes" id="UP000215902"/>
    </source>
</evidence>
<evidence type="ECO:0000256" key="8">
    <source>
        <dbReference type="SAM" id="MobiDB-lite"/>
    </source>
</evidence>
<feature type="compositionally biased region" description="Pro residues" evidence="8">
    <location>
        <begin position="358"/>
        <end position="374"/>
    </location>
</feature>
<feature type="compositionally biased region" description="Gly residues" evidence="8">
    <location>
        <begin position="268"/>
        <end position="278"/>
    </location>
</feature>
<dbReference type="EMBL" id="NIVC01000422">
    <property type="protein sequence ID" value="PAA83334.1"/>
    <property type="molecule type" value="Genomic_DNA"/>
</dbReference>
<keyword evidence="5" id="KW-0493">Microtubule</keyword>
<keyword evidence="6" id="KW-0175">Coiled coil</keyword>
<feature type="region of interest" description="Disordered" evidence="8">
    <location>
        <begin position="32"/>
        <end position="67"/>
    </location>
</feature>
<dbReference type="GO" id="GO:0005874">
    <property type="term" value="C:microtubule"/>
    <property type="evidence" value="ECO:0007669"/>
    <property type="project" value="UniProtKB-KW"/>
</dbReference>
<feature type="compositionally biased region" description="Polar residues" evidence="8">
    <location>
        <begin position="181"/>
        <end position="203"/>
    </location>
</feature>
<feature type="region of interest" description="Disordered" evidence="8">
    <location>
        <begin position="350"/>
        <end position="386"/>
    </location>
</feature>
<dbReference type="Pfam" id="PF04880">
    <property type="entry name" value="NUDE_C"/>
    <property type="match status" value="1"/>
</dbReference>
<dbReference type="InterPro" id="IPR033494">
    <property type="entry name" value="NUDE"/>
</dbReference>
<evidence type="ECO:0000313" key="10">
    <source>
        <dbReference type="EMBL" id="PAA83334.1"/>
    </source>
</evidence>
<feature type="domain" description="NUDE" evidence="9">
    <location>
        <begin position="133"/>
        <end position="242"/>
    </location>
</feature>
<dbReference type="GO" id="GO:0007100">
    <property type="term" value="P:mitotic centrosome separation"/>
    <property type="evidence" value="ECO:0007669"/>
    <property type="project" value="TreeGrafter"/>
</dbReference>
<keyword evidence="7" id="KW-0206">Cytoskeleton</keyword>
<comment type="caution">
    <text evidence="10">The sequence shown here is derived from an EMBL/GenBank/DDBJ whole genome shotgun (WGS) entry which is preliminary data.</text>
</comment>
<dbReference type="Proteomes" id="UP000215902">
    <property type="component" value="Unassembled WGS sequence"/>
</dbReference>
<proteinExistence type="inferred from homology"/>
<dbReference type="GO" id="GO:0000132">
    <property type="term" value="P:establishment of mitotic spindle orientation"/>
    <property type="evidence" value="ECO:0007669"/>
    <property type="project" value="TreeGrafter"/>
</dbReference>